<dbReference type="Pfam" id="PF10999">
    <property type="entry name" value="DUF2839"/>
    <property type="match status" value="1"/>
</dbReference>
<protein>
    <recommendedName>
        <fullName evidence="4">DUF2839 domain-containing protein</fullName>
    </recommendedName>
</protein>
<dbReference type="EMBL" id="AP018248">
    <property type="protein sequence ID" value="BAY96154.1"/>
    <property type="molecule type" value="Genomic_DNA"/>
</dbReference>
<organism evidence="2 3">
    <name type="scientific">Tolypothrix tenuis PCC 7101</name>
    <dbReference type="NCBI Taxonomy" id="231146"/>
    <lineage>
        <taxon>Bacteria</taxon>
        <taxon>Bacillati</taxon>
        <taxon>Cyanobacteriota</taxon>
        <taxon>Cyanophyceae</taxon>
        <taxon>Nostocales</taxon>
        <taxon>Tolypothrichaceae</taxon>
        <taxon>Tolypothrix</taxon>
    </lineage>
</organism>
<dbReference type="AlphaFoldDB" id="A0A1Z4MRN8"/>
<keyword evidence="1" id="KW-1133">Transmembrane helix</keyword>
<reference evidence="2 3" key="1">
    <citation type="submission" date="2017-06" db="EMBL/GenBank/DDBJ databases">
        <title>Genome sequencing of cyanobaciteial culture collection at National Institute for Environmental Studies (NIES).</title>
        <authorList>
            <person name="Hirose Y."/>
            <person name="Shimura Y."/>
            <person name="Fujisawa T."/>
            <person name="Nakamura Y."/>
            <person name="Kawachi M."/>
        </authorList>
    </citation>
    <scope>NUCLEOTIDE SEQUENCE [LARGE SCALE GENOMIC DNA]</scope>
    <source>
        <strain evidence="2 3">NIES-37</strain>
    </source>
</reference>
<keyword evidence="1" id="KW-0472">Membrane</keyword>
<evidence type="ECO:0000313" key="2">
    <source>
        <dbReference type="EMBL" id="BAY96154.1"/>
    </source>
</evidence>
<evidence type="ECO:0000313" key="3">
    <source>
        <dbReference type="Proteomes" id="UP000218785"/>
    </source>
</evidence>
<dbReference type="InterPro" id="IPR021262">
    <property type="entry name" value="DUF2839"/>
</dbReference>
<proteinExistence type="predicted"/>
<dbReference type="Proteomes" id="UP000218785">
    <property type="component" value="Chromosome"/>
</dbReference>
<dbReference type="KEGG" id="ttq:NIES37_00810"/>
<keyword evidence="3" id="KW-1185">Reference proteome</keyword>
<name>A0A1Z4MRN8_9CYAN</name>
<feature type="transmembrane region" description="Helical" evidence="1">
    <location>
        <begin position="47"/>
        <end position="71"/>
    </location>
</feature>
<evidence type="ECO:0008006" key="4">
    <source>
        <dbReference type="Google" id="ProtNLM"/>
    </source>
</evidence>
<evidence type="ECO:0000256" key="1">
    <source>
        <dbReference type="SAM" id="Phobius"/>
    </source>
</evidence>
<sequence length="74" mass="8321">MRGIISPIDSTKTTLGDKYGQDTRILPWVPITKTQGELFVQWTTRGAWIGIGVMVAAWVTIRFIGPAFGWWQVV</sequence>
<gene>
    <name evidence="2" type="ORF">NIES37_00810</name>
</gene>
<keyword evidence="1" id="KW-0812">Transmembrane</keyword>
<accession>A0A1Z4MRN8</accession>
<dbReference type="RefSeq" id="WP_321206841.1">
    <property type="nucleotide sequence ID" value="NZ_CAWNJS010000001.1"/>
</dbReference>